<feature type="region of interest" description="Disordered" evidence="12">
    <location>
        <begin position="470"/>
        <end position="513"/>
    </location>
</feature>
<evidence type="ECO:0000259" key="13">
    <source>
        <dbReference type="SMART" id="SM01284"/>
    </source>
</evidence>
<comment type="subcellular location">
    <subcellularLocation>
        <location evidence="3">Cytoplasm</location>
    </subcellularLocation>
    <subcellularLocation>
        <location evidence="2">Mitochondrion</location>
    </subcellularLocation>
    <subcellularLocation>
        <location evidence="1">Nucleus</location>
    </subcellularLocation>
</comment>
<evidence type="ECO:0000256" key="10">
    <source>
        <dbReference type="ARBA" id="ARBA00023128"/>
    </source>
</evidence>
<dbReference type="InterPro" id="IPR011990">
    <property type="entry name" value="TPR-like_helical_dom_sf"/>
</dbReference>
<name>A0ABU7CBQ1_9TELE</name>
<keyword evidence="9" id="KW-0809">Transit peptide</keyword>
<evidence type="ECO:0000256" key="1">
    <source>
        <dbReference type="ARBA" id="ARBA00004123"/>
    </source>
</evidence>
<reference evidence="14 15" key="1">
    <citation type="submission" date="2021-07" db="EMBL/GenBank/DDBJ databases">
        <authorList>
            <person name="Palmer J.M."/>
        </authorList>
    </citation>
    <scope>NUCLEOTIDE SEQUENCE [LARGE SCALE GENOMIC DNA]</scope>
    <source>
        <strain evidence="14 15">AT_MEX2019</strain>
        <tissue evidence="14">Muscle</tissue>
    </source>
</reference>
<dbReference type="InterPro" id="IPR029342">
    <property type="entry name" value="ECIST_C"/>
</dbReference>
<evidence type="ECO:0000256" key="12">
    <source>
        <dbReference type="SAM" id="MobiDB-lite"/>
    </source>
</evidence>
<organism evidence="14 15">
    <name type="scientific">Ataeniobius toweri</name>
    <dbReference type="NCBI Taxonomy" id="208326"/>
    <lineage>
        <taxon>Eukaryota</taxon>
        <taxon>Metazoa</taxon>
        <taxon>Chordata</taxon>
        <taxon>Craniata</taxon>
        <taxon>Vertebrata</taxon>
        <taxon>Euteleostomi</taxon>
        <taxon>Actinopterygii</taxon>
        <taxon>Neopterygii</taxon>
        <taxon>Teleostei</taxon>
        <taxon>Neoteleostei</taxon>
        <taxon>Acanthomorphata</taxon>
        <taxon>Ovalentaria</taxon>
        <taxon>Atherinomorphae</taxon>
        <taxon>Cyprinodontiformes</taxon>
        <taxon>Goodeidae</taxon>
        <taxon>Ataeniobius</taxon>
    </lineage>
</organism>
<feature type="non-terminal residue" evidence="14">
    <location>
        <position position="1"/>
    </location>
</feature>
<dbReference type="EMBL" id="JAHUTI010088670">
    <property type="protein sequence ID" value="MED6260156.1"/>
    <property type="molecule type" value="Genomic_DNA"/>
</dbReference>
<keyword evidence="7" id="KW-0399">Innate immunity</keyword>
<evidence type="ECO:0000256" key="8">
    <source>
        <dbReference type="ARBA" id="ARBA00022859"/>
    </source>
</evidence>
<gene>
    <name evidence="14" type="ORF">ATANTOWER_005242</name>
</gene>
<proteinExistence type="inferred from homology"/>
<keyword evidence="10" id="KW-0496">Mitochondrion</keyword>
<dbReference type="SMART" id="SM01284">
    <property type="entry name" value="ECSIT_Cterm"/>
    <property type="match status" value="1"/>
</dbReference>
<feature type="compositionally biased region" description="Acidic residues" evidence="12">
    <location>
        <begin position="492"/>
        <end position="502"/>
    </location>
</feature>
<evidence type="ECO:0000256" key="6">
    <source>
        <dbReference type="ARBA" id="ARBA00022490"/>
    </source>
</evidence>
<keyword evidence="6" id="KW-0963">Cytoplasm</keyword>
<evidence type="ECO:0000256" key="11">
    <source>
        <dbReference type="ARBA" id="ARBA00023242"/>
    </source>
</evidence>
<evidence type="ECO:0000256" key="2">
    <source>
        <dbReference type="ARBA" id="ARBA00004173"/>
    </source>
</evidence>
<dbReference type="Pfam" id="PF06239">
    <property type="entry name" value="ECSIT_N"/>
    <property type="match status" value="1"/>
</dbReference>
<evidence type="ECO:0000313" key="15">
    <source>
        <dbReference type="Proteomes" id="UP001345963"/>
    </source>
</evidence>
<evidence type="ECO:0000256" key="5">
    <source>
        <dbReference type="ARBA" id="ARBA00019998"/>
    </source>
</evidence>
<protein>
    <recommendedName>
        <fullName evidence="5">Evolutionarily conserved signaling intermediate in Toll pathway, mitochondrial</fullName>
    </recommendedName>
</protein>
<evidence type="ECO:0000256" key="9">
    <source>
        <dbReference type="ARBA" id="ARBA00022946"/>
    </source>
</evidence>
<keyword evidence="15" id="KW-1185">Reference proteome</keyword>
<comment type="caution">
    <text evidence="14">The sequence shown here is derived from an EMBL/GenBank/DDBJ whole genome shotgun (WGS) entry which is preliminary data.</text>
</comment>
<keyword evidence="8" id="KW-0391">Immunity</keyword>
<dbReference type="Proteomes" id="UP001345963">
    <property type="component" value="Unassembled WGS sequence"/>
</dbReference>
<dbReference type="PANTHER" id="PTHR13113:SF1">
    <property type="entry name" value="EVOLUTIONARILY CONSERVED SIGNALING INTERMEDIATE IN TOLL PATHWAY, MITOCHONDRIAL"/>
    <property type="match status" value="1"/>
</dbReference>
<dbReference type="Pfam" id="PF14784">
    <property type="entry name" value="ECSIT_C"/>
    <property type="match status" value="1"/>
</dbReference>
<dbReference type="InterPro" id="IPR010418">
    <property type="entry name" value="ECSIT"/>
</dbReference>
<dbReference type="PANTHER" id="PTHR13113">
    <property type="entry name" value="ECSIT EVOLUTIONARILY CONSERVED SIGNALING INTERMEDIATE IN TOLL PATHWAYS"/>
    <property type="match status" value="1"/>
</dbReference>
<evidence type="ECO:0000313" key="14">
    <source>
        <dbReference type="EMBL" id="MED6260156.1"/>
    </source>
</evidence>
<evidence type="ECO:0000256" key="7">
    <source>
        <dbReference type="ARBA" id="ARBA00022588"/>
    </source>
</evidence>
<accession>A0ABU7CBQ1</accession>
<feature type="domain" description="ECSIT C-terminal" evidence="13">
    <location>
        <begin position="337"/>
        <end position="462"/>
    </location>
</feature>
<feature type="compositionally biased region" description="Basic and acidic residues" evidence="12">
    <location>
        <begin position="476"/>
        <end position="491"/>
    </location>
</feature>
<evidence type="ECO:0000256" key="4">
    <source>
        <dbReference type="ARBA" id="ARBA00007674"/>
    </source>
</evidence>
<dbReference type="InterPro" id="IPR046448">
    <property type="entry name" value="ECSIT_N"/>
</dbReference>
<comment type="similarity">
    <text evidence="4">Belongs to the ECSIT family.</text>
</comment>
<keyword evidence="11" id="KW-0539">Nucleus</keyword>
<evidence type="ECO:0000256" key="3">
    <source>
        <dbReference type="ARBA" id="ARBA00004496"/>
    </source>
</evidence>
<dbReference type="Gene3D" id="1.25.40.10">
    <property type="entry name" value="Tetratricopeptide repeat domain"/>
    <property type="match status" value="1"/>
</dbReference>
<sequence>ASAGESCQWRRTKEHRVKAQQSAGGLITTQQGQAPRELFTSVNISVVWRGNKKCAEPGCSAGFLTWMRPREASFEGDFALRWKPRCALLPSTSQLIVQHNEQQQVLRYFRCSPASAKRGPVPAQFVKEDEQKGTKSLATKEDLFEQVAKEYKTKDTFNKVIDVFTKRDIRRRGHVEFIYAALKKMSEFGVERDLSVYNKLLDVFPKEVFVPRNFIQRMFNHYPRQQECGVELLEQMENYGIMPNTETKVLLVQIFGEKSHPMRKYQRIMYWFPKFKHINPFPIPQPLPEDPVDLAHLSLTRIASDLDAKITIYQLPCTDFTESGEEIKLPHIVGIQSPSQMELLAKHNPKKPVFVEGPFPLWLRKTCVYYYVLRADPIPLEEKVEEPYDPERCFDYPLQLDLDLDRDLGDDESFDVDDLDEGPVFAMCMTSQGDQATLNQWISGLQQNNPILGKVPTLFRLDAGTQELQGAADTEPGYRHQAHPEAQREEPQPAEDPEAVVEEESRRSHGMKQ</sequence>